<keyword evidence="1" id="KW-0732">Signal</keyword>
<feature type="signal peptide" evidence="1">
    <location>
        <begin position="1"/>
        <end position="18"/>
    </location>
</feature>
<name>A0AA36DP89_CYLNA</name>
<evidence type="ECO:0000313" key="2">
    <source>
        <dbReference type="EMBL" id="CAJ0590866.1"/>
    </source>
</evidence>
<evidence type="ECO:0000256" key="1">
    <source>
        <dbReference type="SAM" id="SignalP"/>
    </source>
</evidence>
<gene>
    <name evidence="2" type="ORF">CYNAS_LOCUS2849</name>
</gene>
<evidence type="ECO:0000313" key="3">
    <source>
        <dbReference type="Proteomes" id="UP001176961"/>
    </source>
</evidence>
<reference evidence="2" key="1">
    <citation type="submission" date="2023-07" db="EMBL/GenBank/DDBJ databases">
        <authorList>
            <consortium name="CYATHOMIX"/>
        </authorList>
    </citation>
    <scope>NUCLEOTIDE SEQUENCE</scope>
    <source>
        <strain evidence="2">N/A</strain>
    </source>
</reference>
<comment type="caution">
    <text evidence="2">The sequence shown here is derived from an EMBL/GenBank/DDBJ whole genome shotgun (WGS) entry which is preliminary data.</text>
</comment>
<protein>
    <submittedName>
        <fullName evidence="2">Uncharacterized protein</fullName>
    </submittedName>
</protein>
<keyword evidence="3" id="KW-1185">Reference proteome</keyword>
<proteinExistence type="predicted"/>
<organism evidence="2 3">
    <name type="scientific">Cylicocyclus nassatus</name>
    <name type="common">Nematode worm</name>
    <dbReference type="NCBI Taxonomy" id="53992"/>
    <lineage>
        <taxon>Eukaryota</taxon>
        <taxon>Metazoa</taxon>
        <taxon>Ecdysozoa</taxon>
        <taxon>Nematoda</taxon>
        <taxon>Chromadorea</taxon>
        <taxon>Rhabditida</taxon>
        <taxon>Rhabditina</taxon>
        <taxon>Rhabditomorpha</taxon>
        <taxon>Strongyloidea</taxon>
        <taxon>Strongylidae</taxon>
        <taxon>Cylicocyclus</taxon>
    </lineage>
</organism>
<dbReference type="Proteomes" id="UP001176961">
    <property type="component" value="Unassembled WGS sequence"/>
</dbReference>
<accession>A0AA36DP89</accession>
<dbReference type="AlphaFoldDB" id="A0AA36DP89"/>
<sequence>MKLLYTLLLAALFLHVSAIRVPRSLIGLPEGPKLDTCRRICKSKRLRKEFSENENHCVVKCMEHLRYQ</sequence>
<feature type="chain" id="PRO_5041287135" evidence="1">
    <location>
        <begin position="19"/>
        <end position="68"/>
    </location>
</feature>
<dbReference type="EMBL" id="CATQJL010000001">
    <property type="protein sequence ID" value="CAJ0590866.1"/>
    <property type="molecule type" value="Genomic_DNA"/>
</dbReference>